<dbReference type="OrthoDB" id="28174at10239"/>
<dbReference type="GO" id="GO:0019031">
    <property type="term" value="C:viral envelope"/>
    <property type="evidence" value="ECO:0007669"/>
    <property type="project" value="UniProtKB-KW"/>
</dbReference>
<keyword evidence="7 11" id="KW-1133">Transmembrane helix</keyword>
<reference evidence="13" key="1">
    <citation type="submission" date="2017-11" db="EMBL/GenBank/DDBJ databases">
        <title>Complete genome of Rhinolophus gammaherpesvirus-1.</title>
        <authorList>
            <person name="Maeda K."/>
            <person name="Noguchi K."/>
        </authorList>
    </citation>
    <scope>NUCLEOTIDE SEQUENCE [LARGE SCALE GENOMIC DNA]</scope>
    <source>
        <strain evidence="13">BV1</strain>
    </source>
</reference>
<dbReference type="HAMAP" id="MF_04037">
    <property type="entry name" value="HSV_GN"/>
    <property type="match status" value="1"/>
</dbReference>
<dbReference type="GeneID" id="41701499"/>
<keyword evidence="5" id="KW-1043">Host membrane</keyword>
<dbReference type="EMBL" id="LC333428">
    <property type="protein sequence ID" value="BBB06505.1"/>
    <property type="molecule type" value="Genomic_DNA"/>
</dbReference>
<keyword evidence="3" id="KW-1040">Host Golgi apparatus</keyword>
<sequence>MRPSKSLLWTGLLSLILCYLTIGINANKTTTPTTSSTATAAATTAVTSTASNDSTTVDFYSFTCNADTYALQLNSVSTIWTLIDVLIISVACSIYLMYMCFNKFVNTMATS</sequence>
<dbReference type="Pfam" id="PF03554">
    <property type="entry name" value="Herpes_UL73"/>
    <property type="match status" value="1"/>
</dbReference>
<gene>
    <name evidence="13" type="primary">ORF59</name>
</gene>
<keyword evidence="6" id="KW-0261">Viral envelope protein</keyword>
<evidence type="ECO:0000256" key="7">
    <source>
        <dbReference type="ARBA" id="ARBA00022989"/>
    </source>
</evidence>
<evidence type="ECO:0000256" key="8">
    <source>
        <dbReference type="ARBA" id="ARBA00023136"/>
    </source>
</evidence>
<evidence type="ECO:0000259" key="12">
    <source>
        <dbReference type="Pfam" id="PF03554"/>
    </source>
</evidence>
<protein>
    <submittedName>
        <fullName evidence="13">Glycoprotein N</fullName>
    </submittedName>
</protein>
<evidence type="ECO:0000256" key="10">
    <source>
        <dbReference type="ARBA" id="ARBA00034089"/>
    </source>
</evidence>
<evidence type="ECO:0000313" key="13">
    <source>
        <dbReference type="EMBL" id="BBB06505.1"/>
    </source>
</evidence>
<dbReference type="Proteomes" id="UP000289908">
    <property type="component" value="Segment"/>
</dbReference>
<dbReference type="KEGG" id="vg:41701499"/>
<accession>A0A2Z5U6D7</accession>
<evidence type="ECO:0000256" key="2">
    <source>
        <dbReference type="ARBA" id="ARBA00022729"/>
    </source>
</evidence>
<proteinExistence type="inferred from homology"/>
<evidence type="ECO:0000256" key="4">
    <source>
        <dbReference type="ARBA" id="ARBA00022844"/>
    </source>
</evidence>
<feature type="transmembrane region" description="Helical" evidence="11">
    <location>
        <begin position="79"/>
        <end position="101"/>
    </location>
</feature>
<evidence type="ECO:0000256" key="6">
    <source>
        <dbReference type="ARBA" id="ARBA00022879"/>
    </source>
</evidence>
<keyword evidence="4" id="KW-0946">Virion</keyword>
<dbReference type="RefSeq" id="YP_009551866.1">
    <property type="nucleotide sequence ID" value="NC_040539.1"/>
</dbReference>
<evidence type="ECO:0000256" key="11">
    <source>
        <dbReference type="SAM" id="Phobius"/>
    </source>
</evidence>
<evidence type="ECO:0000256" key="1">
    <source>
        <dbReference type="ARBA" id="ARBA00022692"/>
    </source>
</evidence>
<dbReference type="InterPro" id="IPR005211">
    <property type="entry name" value="Herpes_glycoprotein_N_domain"/>
</dbReference>
<organism evidence="13">
    <name type="scientific">Rhinolophus gammaherpesvirus 1</name>
    <dbReference type="NCBI Taxonomy" id="2054179"/>
    <lineage>
        <taxon>Viruses</taxon>
        <taxon>Duplodnaviria</taxon>
        <taxon>Heunggongvirae</taxon>
        <taxon>Peploviricota</taxon>
        <taxon>Herviviricetes</taxon>
        <taxon>Herpesvirales</taxon>
        <taxon>Orthoherpesviridae</taxon>
        <taxon>Gammaherpesvirinae</taxon>
        <taxon>Percavirus</taxon>
        <taxon>Percavirus rhinolophidgamma1</taxon>
    </lineage>
</organism>
<keyword evidence="14" id="KW-1185">Reference proteome</keyword>
<keyword evidence="8 11" id="KW-0472">Membrane</keyword>
<evidence type="ECO:0000256" key="3">
    <source>
        <dbReference type="ARBA" id="ARBA00022812"/>
    </source>
</evidence>
<evidence type="ECO:0000313" key="14">
    <source>
        <dbReference type="Proteomes" id="UP000289908"/>
    </source>
</evidence>
<dbReference type="InterPro" id="IPR034707">
    <property type="entry name" value="HSV_GN"/>
</dbReference>
<comment type="function">
    <text evidence="10">Envelope glycoprotein necessary for proper maturation of gM and modulation of its membrane fusion activity. Also plays a critical role in virion morphogenesis.</text>
</comment>
<name>A0A2Z5U6D7_9GAMA</name>
<keyword evidence="1 11" id="KW-0812">Transmembrane</keyword>
<evidence type="ECO:0000256" key="9">
    <source>
        <dbReference type="ARBA" id="ARBA00023157"/>
    </source>
</evidence>
<keyword evidence="2" id="KW-0732">Signal</keyword>
<feature type="domain" description="Herpesvirus envelope glycoprotein N" evidence="12">
    <location>
        <begin position="37"/>
        <end position="109"/>
    </location>
</feature>
<keyword evidence="9" id="KW-1015">Disulfide bond</keyword>
<evidence type="ECO:0000256" key="5">
    <source>
        <dbReference type="ARBA" id="ARBA00022870"/>
    </source>
</evidence>